<comment type="caution">
    <text evidence="1">The sequence shown here is derived from an EMBL/GenBank/DDBJ whole genome shotgun (WGS) entry which is preliminary data.</text>
</comment>
<dbReference type="EMBL" id="BAAAXZ010000081">
    <property type="protein sequence ID" value="GAA2925319.1"/>
    <property type="molecule type" value="Genomic_DNA"/>
</dbReference>
<name>A0ABN3WTS2_STRTU</name>
<evidence type="ECO:0000313" key="2">
    <source>
        <dbReference type="Proteomes" id="UP001501102"/>
    </source>
</evidence>
<accession>A0ABN3WTS2</accession>
<organism evidence="1 2">
    <name type="scientific">Streptomyces thioluteus</name>
    <dbReference type="NCBI Taxonomy" id="66431"/>
    <lineage>
        <taxon>Bacteria</taxon>
        <taxon>Bacillati</taxon>
        <taxon>Actinomycetota</taxon>
        <taxon>Actinomycetes</taxon>
        <taxon>Kitasatosporales</taxon>
        <taxon>Streptomycetaceae</taxon>
        <taxon>Streptomyces</taxon>
    </lineage>
</organism>
<gene>
    <name evidence="1" type="ORF">GCM10020221_21620</name>
</gene>
<protein>
    <recommendedName>
        <fullName evidence="3">DUF4034 domain-containing protein</fullName>
    </recommendedName>
</protein>
<evidence type="ECO:0000313" key="1">
    <source>
        <dbReference type="EMBL" id="GAA2925319.1"/>
    </source>
</evidence>
<dbReference type="Proteomes" id="UP001501102">
    <property type="component" value="Unassembled WGS sequence"/>
</dbReference>
<sequence>MLLSLIIIAVSVSLWIWRKRRAAAAPSAAQLAAAGWLPPERQNTERSFADPEADAIEAALARGDWGPAARALDATGTDWERRSALVGIIAHAAAKDDAWLRDWEAARPDDPGAAVVKAEARIIVAWDIRGTAYAKDTTAEQFMGFHRVLEEARDDLDRAVALAAPGDPTPYIARIPLYKATGASHDMMRELWAEITSRAPYHYDAHASALLYWYPRWRGSEELVREFAWTAARTAPPGNLMTMLPLQHWYDHLDADAPDVAFRSVHLTAMVDAALMDVAACRPGHPRLADARHMLAYVLAKQERYAEAVEQFRWVDGYVAAVPWTHYPTKEAVAFCLYRDAAILGSGALRKGR</sequence>
<evidence type="ECO:0008006" key="3">
    <source>
        <dbReference type="Google" id="ProtNLM"/>
    </source>
</evidence>
<reference evidence="1 2" key="1">
    <citation type="journal article" date="2019" name="Int. J. Syst. Evol. Microbiol.">
        <title>The Global Catalogue of Microorganisms (GCM) 10K type strain sequencing project: providing services to taxonomists for standard genome sequencing and annotation.</title>
        <authorList>
            <consortium name="The Broad Institute Genomics Platform"/>
            <consortium name="The Broad Institute Genome Sequencing Center for Infectious Disease"/>
            <person name="Wu L."/>
            <person name="Ma J."/>
        </authorList>
    </citation>
    <scope>NUCLEOTIDE SEQUENCE [LARGE SCALE GENOMIC DNA]</scope>
    <source>
        <strain evidence="1 2">JCM 4087</strain>
    </source>
</reference>
<proteinExistence type="predicted"/>
<keyword evidence="2" id="KW-1185">Reference proteome</keyword>
<dbReference type="RefSeq" id="WP_344962624.1">
    <property type="nucleotide sequence ID" value="NZ_BAAAXZ010000081.1"/>
</dbReference>